<dbReference type="Gene3D" id="3.60.40.10">
    <property type="entry name" value="PPM-type phosphatase domain"/>
    <property type="match status" value="1"/>
</dbReference>
<dbReference type="HOGENOM" id="CLU_034545_4_1_9"/>
<feature type="domain" description="PPM-type phosphatase" evidence="1">
    <location>
        <begin position="9"/>
        <end position="246"/>
    </location>
</feature>
<dbReference type="PROSITE" id="PS51746">
    <property type="entry name" value="PPM_2"/>
    <property type="match status" value="1"/>
</dbReference>
<sequence>MRIKEKHMRTFSITDVGMVRQVNQDYVYVTDRPLGILQNLFVVADGMGGHQAGDYASKYTVEVLNRELALSEGEDIERCLVGAIKTANREIIKEASRDEHLKGMGTTVVAATISNQMMYFANVGDSRLYLINQGIQQLTKDHSLVEEMVRLGGIKPEEAKHHPDKNIITRAIGAKADVEVDFYEHRLKRGDIILMCTDGLSNMVEDEELFHIVQGGRDIVESGQALIEAAKENGGTDNIGVVLIEPFADEVSVL</sequence>
<dbReference type="PaxDb" id="411460-RUMTOR_01920"/>
<dbReference type="CDD" id="cd00143">
    <property type="entry name" value="PP2Cc"/>
    <property type="match status" value="1"/>
</dbReference>
<evidence type="ECO:0000259" key="1">
    <source>
        <dbReference type="PROSITE" id="PS51746"/>
    </source>
</evidence>
<dbReference type="EMBL" id="AAVP02000010">
    <property type="protein sequence ID" value="EDK23843.1"/>
    <property type="molecule type" value="Genomic_DNA"/>
</dbReference>
<evidence type="ECO:0000313" key="2">
    <source>
        <dbReference type="EMBL" id="EDK23843.1"/>
    </source>
</evidence>
<comment type="caution">
    <text evidence="2">The sequence shown here is derived from an EMBL/GenBank/DDBJ whole genome shotgun (WGS) entry which is preliminary data.</text>
</comment>
<dbReference type="PANTHER" id="PTHR13832">
    <property type="entry name" value="PROTEIN PHOSPHATASE 2C"/>
    <property type="match status" value="1"/>
</dbReference>
<dbReference type="Proteomes" id="UP000003577">
    <property type="component" value="Unassembled WGS sequence"/>
</dbReference>
<dbReference type="SMART" id="SM00332">
    <property type="entry name" value="PP2Cc"/>
    <property type="match status" value="1"/>
</dbReference>
<dbReference type="NCBIfam" id="NF033484">
    <property type="entry name" value="Stp1_PP2C_phos"/>
    <property type="match status" value="1"/>
</dbReference>
<gene>
    <name evidence="2" type="ORF">RUMTOR_01920</name>
</gene>
<protein>
    <submittedName>
        <fullName evidence="2">Protein phosphatase 2C</fullName>
    </submittedName>
</protein>
<evidence type="ECO:0000313" key="3">
    <source>
        <dbReference type="Proteomes" id="UP000003577"/>
    </source>
</evidence>
<dbReference type="Pfam" id="PF00481">
    <property type="entry name" value="PP2C"/>
    <property type="match status" value="1"/>
</dbReference>
<organism evidence="2 3">
    <name type="scientific">[Ruminococcus] torques ATCC 27756</name>
    <dbReference type="NCBI Taxonomy" id="411460"/>
    <lineage>
        <taxon>Bacteria</taxon>
        <taxon>Bacillati</taxon>
        <taxon>Bacillota</taxon>
        <taxon>Clostridia</taxon>
        <taxon>Lachnospirales</taxon>
        <taxon>Lachnospiraceae</taxon>
        <taxon>Mediterraneibacter</taxon>
    </lineage>
</organism>
<dbReference type="GO" id="GO:0004722">
    <property type="term" value="F:protein serine/threonine phosphatase activity"/>
    <property type="evidence" value="ECO:0007669"/>
    <property type="project" value="InterPro"/>
</dbReference>
<name>A5KNU5_9FIRM</name>
<dbReference type="SUPFAM" id="SSF81606">
    <property type="entry name" value="PP2C-like"/>
    <property type="match status" value="1"/>
</dbReference>
<dbReference type="InterPro" id="IPR036457">
    <property type="entry name" value="PPM-type-like_dom_sf"/>
</dbReference>
<dbReference type="SMART" id="SM00331">
    <property type="entry name" value="PP2C_SIG"/>
    <property type="match status" value="1"/>
</dbReference>
<dbReference type="InterPro" id="IPR001932">
    <property type="entry name" value="PPM-type_phosphatase-like_dom"/>
</dbReference>
<proteinExistence type="predicted"/>
<dbReference type="InterPro" id="IPR015655">
    <property type="entry name" value="PP2C"/>
</dbReference>
<reference evidence="2 3" key="1">
    <citation type="submission" date="2007-03" db="EMBL/GenBank/DDBJ databases">
        <authorList>
            <person name="Fulton L."/>
            <person name="Clifton S."/>
            <person name="Fulton B."/>
            <person name="Xu J."/>
            <person name="Minx P."/>
            <person name="Pepin K.H."/>
            <person name="Johnson M."/>
            <person name="Thiruvilangam P."/>
            <person name="Bhonagiri V."/>
            <person name="Nash W.E."/>
            <person name="Mardis E.R."/>
            <person name="Wilson R.K."/>
        </authorList>
    </citation>
    <scope>NUCLEOTIDE SEQUENCE [LARGE SCALE GENOMIC DNA]</scope>
    <source>
        <strain evidence="2 3">ATCC 27756</strain>
    </source>
</reference>
<dbReference type="AlphaFoldDB" id="A5KNU5"/>
<accession>A5KNU5</accession>
<reference evidence="2 3" key="2">
    <citation type="submission" date="2007-04" db="EMBL/GenBank/DDBJ databases">
        <title>Draft genome sequence of Ruminococcus torques (ATCC 27756).</title>
        <authorList>
            <person name="Sudarsanam P."/>
            <person name="Ley R."/>
            <person name="Guruge J."/>
            <person name="Turnbaugh P.J."/>
            <person name="Mahowald M."/>
            <person name="Liep D."/>
            <person name="Gordon J."/>
        </authorList>
    </citation>
    <scope>NUCLEOTIDE SEQUENCE [LARGE SCALE GENOMIC DNA]</scope>
    <source>
        <strain evidence="2 3">ATCC 27756</strain>
    </source>
</reference>
<dbReference type="PANTHER" id="PTHR13832:SF827">
    <property type="entry name" value="PROTEIN PHOSPHATASE 1L"/>
    <property type="match status" value="1"/>
</dbReference>